<evidence type="ECO:0000256" key="1">
    <source>
        <dbReference type="SAM" id="MobiDB-lite"/>
    </source>
</evidence>
<dbReference type="EMBL" id="OX460343">
    <property type="protein sequence ID" value="CAI9180623.1"/>
    <property type="molecule type" value="Genomic_DNA"/>
</dbReference>
<keyword evidence="3" id="KW-1185">Reference proteome</keyword>
<name>A0ABN9A2Y5_RANTA</name>
<reference evidence="2" key="1">
    <citation type="submission" date="2023-04" db="EMBL/GenBank/DDBJ databases">
        <authorList>
            <consortium name="ELIXIR-Norway"/>
        </authorList>
    </citation>
    <scope>NUCLEOTIDE SEQUENCE [LARGE SCALE GENOMIC DNA]</scope>
</reference>
<protein>
    <submittedName>
        <fullName evidence="2">Uncharacterized protein</fullName>
    </submittedName>
</protein>
<evidence type="ECO:0000313" key="2">
    <source>
        <dbReference type="EMBL" id="CAI9180623.1"/>
    </source>
</evidence>
<dbReference type="Proteomes" id="UP001176941">
    <property type="component" value="Chromosome X"/>
</dbReference>
<organism evidence="2 3">
    <name type="scientific">Rangifer tarandus platyrhynchus</name>
    <name type="common">Svalbard reindeer</name>
    <dbReference type="NCBI Taxonomy" id="3082113"/>
    <lineage>
        <taxon>Eukaryota</taxon>
        <taxon>Metazoa</taxon>
        <taxon>Chordata</taxon>
        <taxon>Craniata</taxon>
        <taxon>Vertebrata</taxon>
        <taxon>Euteleostomi</taxon>
        <taxon>Mammalia</taxon>
        <taxon>Eutheria</taxon>
        <taxon>Laurasiatheria</taxon>
        <taxon>Artiodactyla</taxon>
        <taxon>Ruminantia</taxon>
        <taxon>Pecora</taxon>
        <taxon>Cervidae</taxon>
        <taxon>Odocoileinae</taxon>
        <taxon>Rangifer</taxon>
    </lineage>
</organism>
<evidence type="ECO:0000313" key="3">
    <source>
        <dbReference type="Proteomes" id="UP001176941"/>
    </source>
</evidence>
<sequence length="83" mass="8635">MPAKICNRGPLRAKNPAAVITHAASCIPQQGPGTQSQDSEGGEGKIKKSPAETPASVAVAKKTNAPEEEYPLGYECALCSRVK</sequence>
<accession>A0ABN9A2Y5</accession>
<gene>
    <name evidence="2" type="ORF">MRATA1EN1_LOCUS29585</name>
</gene>
<feature type="compositionally biased region" description="Polar residues" evidence="1">
    <location>
        <begin position="27"/>
        <end position="39"/>
    </location>
</feature>
<proteinExistence type="predicted"/>
<feature type="region of interest" description="Disordered" evidence="1">
    <location>
        <begin position="26"/>
        <end position="64"/>
    </location>
</feature>